<dbReference type="RefSeq" id="WP_147055048.1">
    <property type="nucleotide sequence ID" value="NZ_CP042437.1"/>
</dbReference>
<organism evidence="1 2">
    <name type="scientific">Mucilaginibacter ginsenosidivorax</name>
    <dbReference type="NCBI Taxonomy" id="862126"/>
    <lineage>
        <taxon>Bacteria</taxon>
        <taxon>Pseudomonadati</taxon>
        <taxon>Bacteroidota</taxon>
        <taxon>Sphingobacteriia</taxon>
        <taxon>Sphingobacteriales</taxon>
        <taxon>Sphingobacteriaceae</taxon>
        <taxon>Mucilaginibacter</taxon>
    </lineage>
</organism>
<sequence length="247" mass="28688">MREKRLWVQINRRSVEEPIDFVRCSNLVGNLFTFKLPPIIVKGIRKVNIDFANHDDALLIGGLDSILTIVETFPFDLFDTADLHGKIALLADRTYKCLMLVYQHLNLDVEQLNIGYKKILDDDFVLTHILFGGPKQNRNRSIKATVKADFLIDYTSVNIIFLNKKDIVINEIPLFKTIPGWLFYSLLLKTCKWIDGETFEMSNGSKEINFRVNINRQITMHYLPVNRDVDGIKEEIQFLTLESYFDL</sequence>
<name>A0A5B8W4Y0_9SPHI</name>
<gene>
    <name evidence="1" type="ORF">FSB76_16125</name>
</gene>
<keyword evidence="2" id="KW-1185">Reference proteome</keyword>
<accession>A0A5B8W4Y0</accession>
<dbReference type="Proteomes" id="UP000321362">
    <property type="component" value="Chromosome"/>
</dbReference>
<evidence type="ECO:0000313" key="2">
    <source>
        <dbReference type="Proteomes" id="UP000321362"/>
    </source>
</evidence>
<dbReference type="OrthoDB" id="797126at2"/>
<protein>
    <submittedName>
        <fullName evidence="1">Uncharacterized protein</fullName>
    </submittedName>
</protein>
<evidence type="ECO:0000313" key="1">
    <source>
        <dbReference type="EMBL" id="QEC77398.1"/>
    </source>
</evidence>
<reference evidence="1 2" key="1">
    <citation type="journal article" date="2013" name="J. Microbiol.">
        <title>Mucilaginibacter ginsenosidivorax sp. nov., with ginsenoside converting activity isolated from sediment.</title>
        <authorList>
            <person name="Kim J.K."/>
            <person name="Choi T.E."/>
            <person name="Liu Q.M."/>
            <person name="Park H.Y."/>
            <person name="Yi T.H."/>
            <person name="Yoon M.H."/>
            <person name="Kim S.C."/>
            <person name="Im W.T."/>
        </authorList>
    </citation>
    <scope>NUCLEOTIDE SEQUENCE [LARGE SCALE GENOMIC DNA]</scope>
    <source>
        <strain evidence="1 2">KHI28</strain>
    </source>
</reference>
<dbReference type="KEGG" id="mgk:FSB76_16125"/>
<dbReference type="EMBL" id="CP042437">
    <property type="protein sequence ID" value="QEC77398.1"/>
    <property type="molecule type" value="Genomic_DNA"/>
</dbReference>
<dbReference type="AlphaFoldDB" id="A0A5B8W4Y0"/>
<proteinExistence type="predicted"/>